<feature type="compositionally biased region" description="Acidic residues" evidence="1">
    <location>
        <begin position="39"/>
        <end position="50"/>
    </location>
</feature>
<accession>A0A177A8E1</accession>
<feature type="compositionally biased region" description="Low complexity" evidence="1">
    <location>
        <begin position="29"/>
        <end position="38"/>
    </location>
</feature>
<dbReference type="Proteomes" id="UP000077154">
    <property type="component" value="Unassembled WGS sequence"/>
</dbReference>
<dbReference type="RefSeq" id="XP_024323701.1">
    <property type="nucleotide sequence ID" value="XM_024470139.1"/>
</dbReference>
<dbReference type="GeneID" id="36289601"/>
<organism evidence="2">
    <name type="scientific">Pseudogymnoascus destructans</name>
    <dbReference type="NCBI Taxonomy" id="655981"/>
    <lineage>
        <taxon>Eukaryota</taxon>
        <taxon>Fungi</taxon>
        <taxon>Dikarya</taxon>
        <taxon>Ascomycota</taxon>
        <taxon>Pezizomycotina</taxon>
        <taxon>Leotiomycetes</taxon>
        <taxon>Thelebolales</taxon>
        <taxon>Thelebolaceae</taxon>
        <taxon>Pseudogymnoascus</taxon>
    </lineage>
</organism>
<reference evidence="2" key="1">
    <citation type="submission" date="2016-03" db="EMBL/GenBank/DDBJ databases">
        <title>Updated assembly of Pseudogymnoascus destructans, the fungus causing white-nose syndrome of bats.</title>
        <authorList>
            <person name="Palmer J.M."/>
            <person name="Drees K.P."/>
            <person name="Foster J.T."/>
            <person name="Lindner D.L."/>
        </authorList>
    </citation>
    <scope>NUCLEOTIDE SEQUENCE [LARGE SCALE GENOMIC DNA]</scope>
    <source>
        <strain evidence="2">20631-21</strain>
    </source>
</reference>
<gene>
    <name evidence="2" type="ORF">VC83_06542</name>
</gene>
<dbReference type="AlphaFoldDB" id="A0A177A8E1"/>
<evidence type="ECO:0000313" key="2">
    <source>
        <dbReference type="EMBL" id="OAF58416.1"/>
    </source>
</evidence>
<proteinExistence type="predicted"/>
<feature type="region of interest" description="Disordered" evidence="1">
    <location>
        <begin position="29"/>
        <end position="50"/>
    </location>
</feature>
<name>A0A177A8E1_9PEZI</name>
<dbReference type="VEuPathDB" id="FungiDB:GMDG_08301"/>
<evidence type="ECO:0000256" key="1">
    <source>
        <dbReference type="SAM" id="MobiDB-lite"/>
    </source>
</evidence>
<protein>
    <submittedName>
        <fullName evidence="2">Uncharacterized protein</fullName>
    </submittedName>
</protein>
<sequence length="138" mass="15951">MDSTELESFCHKYNNLQVFSKIYTCQHSDCSSDSNYSSSDEERDIQDGTPSEDEILQEVIDEHLGLQQTQDDDEEELQERSLHSVKSARQALQVLIEFTEEQEALQSDYLRGLEHLEFALEALDQESRVQSTLDSWIT</sequence>
<dbReference type="EMBL" id="KV441397">
    <property type="protein sequence ID" value="OAF58416.1"/>
    <property type="molecule type" value="Genomic_DNA"/>
</dbReference>